<sequence length="280" mass="29341">MTAAAGPAGRTEPAEPLRLACIDSDAPPLFGLRDPATGRREGFEPAVAELVAAELGRRLEWVVVPWADLLPVVQAGGADAVLCGQGMTPLRAAQVDFTRPYAVFHESVLVRRGDPIASPEDLRGRRVAAIAASTNMALAETFDGAEPVAFGGDSDDVYADMLAALAAEEVDAVVDDDVVFVPLGDSDPRFEVAFTVRTGNRWGIGVSKERTDLREAIDRALGRVIADGRHRAAWEQWLPTLDYPFTEAVHEGPESAEAGVCAEGGAGAGAAAGAAGIEAR</sequence>
<dbReference type="Gene3D" id="3.40.190.10">
    <property type="entry name" value="Periplasmic binding protein-like II"/>
    <property type="match status" value="2"/>
</dbReference>
<evidence type="ECO:0000259" key="2">
    <source>
        <dbReference type="SMART" id="SM00062"/>
    </source>
</evidence>
<evidence type="ECO:0000313" key="4">
    <source>
        <dbReference type="Proteomes" id="UP000019489"/>
    </source>
</evidence>
<proteinExistence type="predicted"/>
<name>W9G1V6_9MICO</name>
<dbReference type="CDD" id="cd13530">
    <property type="entry name" value="PBP2_peptides_like"/>
    <property type="match status" value="1"/>
</dbReference>
<dbReference type="InterPro" id="IPR001638">
    <property type="entry name" value="Solute-binding_3/MltF_N"/>
</dbReference>
<dbReference type="STRING" id="1386089.N865_12400"/>
<keyword evidence="1" id="KW-0732">Signal</keyword>
<dbReference type="RefSeq" id="WP_245603841.1">
    <property type="nucleotide sequence ID" value="NZ_AWSA01000057.1"/>
</dbReference>
<evidence type="ECO:0000256" key="1">
    <source>
        <dbReference type="ARBA" id="ARBA00022729"/>
    </source>
</evidence>
<dbReference type="EMBL" id="AWSA01000057">
    <property type="protein sequence ID" value="EWT00056.1"/>
    <property type="molecule type" value="Genomic_DNA"/>
</dbReference>
<dbReference type="eggNOG" id="COG0834">
    <property type="taxonomic scope" value="Bacteria"/>
</dbReference>
<dbReference type="PATRIC" id="fig|1386089.3.peg.3732"/>
<protein>
    <submittedName>
        <fullName evidence="3">Glutamine-binding protein</fullName>
    </submittedName>
</protein>
<accession>W9G1V6</accession>
<evidence type="ECO:0000313" key="3">
    <source>
        <dbReference type="EMBL" id="EWT00056.1"/>
    </source>
</evidence>
<dbReference type="PANTHER" id="PTHR35936">
    <property type="entry name" value="MEMBRANE-BOUND LYTIC MUREIN TRANSGLYCOSYLASE F"/>
    <property type="match status" value="1"/>
</dbReference>
<keyword evidence="4" id="KW-1185">Reference proteome</keyword>
<dbReference type="AlphaFoldDB" id="W9G1V6"/>
<comment type="caution">
    <text evidence="3">The sequence shown here is derived from an EMBL/GenBank/DDBJ whole genome shotgun (WGS) entry which is preliminary data.</text>
</comment>
<dbReference type="PANTHER" id="PTHR35936:SF17">
    <property type="entry name" value="ARGININE-BINDING EXTRACELLULAR PROTEIN ARTP"/>
    <property type="match status" value="1"/>
</dbReference>
<dbReference type="SMART" id="SM00062">
    <property type="entry name" value="PBPb"/>
    <property type="match status" value="1"/>
</dbReference>
<organism evidence="3 4">
    <name type="scientific">Intrasporangium oryzae NRRL B-24470</name>
    <dbReference type="NCBI Taxonomy" id="1386089"/>
    <lineage>
        <taxon>Bacteria</taxon>
        <taxon>Bacillati</taxon>
        <taxon>Actinomycetota</taxon>
        <taxon>Actinomycetes</taxon>
        <taxon>Micrococcales</taxon>
        <taxon>Intrasporangiaceae</taxon>
        <taxon>Intrasporangium</taxon>
    </lineage>
</organism>
<dbReference type="Pfam" id="PF00497">
    <property type="entry name" value="SBP_bac_3"/>
    <property type="match status" value="1"/>
</dbReference>
<reference evidence="3 4" key="1">
    <citation type="submission" date="2013-08" db="EMBL/GenBank/DDBJ databases">
        <title>Intrasporangium oryzae NRRL B-24470.</title>
        <authorList>
            <person name="Liu H."/>
            <person name="Wang G."/>
        </authorList>
    </citation>
    <scope>NUCLEOTIDE SEQUENCE [LARGE SCALE GENOMIC DNA]</scope>
    <source>
        <strain evidence="3 4">NRRL B-24470</strain>
    </source>
</reference>
<gene>
    <name evidence="3" type="ORF">N865_12400</name>
</gene>
<dbReference type="SUPFAM" id="SSF53850">
    <property type="entry name" value="Periplasmic binding protein-like II"/>
    <property type="match status" value="1"/>
</dbReference>
<feature type="domain" description="Solute-binding protein family 3/N-terminal" evidence="2">
    <location>
        <begin position="16"/>
        <end position="241"/>
    </location>
</feature>
<dbReference type="Proteomes" id="UP000019489">
    <property type="component" value="Unassembled WGS sequence"/>
</dbReference>